<gene>
    <name evidence="4" type="ORF">DI623_04675</name>
</gene>
<dbReference type="SUPFAM" id="SSF53335">
    <property type="entry name" value="S-adenosyl-L-methionine-dependent methyltransferases"/>
    <property type="match status" value="1"/>
</dbReference>
<comment type="similarity">
    <text evidence="1">Belongs to the methyltransferase superfamily. L-isoaspartyl/D-aspartyl protein methyltransferase family.</text>
</comment>
<dbReference type="PANTHER" id="PTHR11579">
    <property type="entry name" value="PROTEIN-L-ISOASPARTATE O-METHYLTRANSFERASE"/>
    <property type="match status" value="1"/>
</dbReference>
<dbReference type="GO" id="GO:0004719">
    <property type="term" value="F:protein-L-isoaspartate (D-aspartate) O-methyltransferase activity"/>
    <property type="evidence" value="ECO:0007669"/>
    <property type="project" value="InterPro"/>
</dbReference>
<dbReference type="Gene3D" id="3.40.50.150">
    <property type="entry name" value="Vaccinia Virus protein VP39"/>
    <property type="match status" value="1"/>
</dbReference>
<dbReference type="GO" id="GO:0032259">
    <property type="term" value="P:methylation"/>
    <property type="evidence" value="ECO:0007669"/>
    <property type="project" value="UniProtKB-KW"/>
</dbReference>
<dbReference type="Pfam" id="PF01135">
    <property type="entry name" value="PCMT"/>
    <property type="match status" value="1"/>
</dbReference>
<evidence type="ECO:0000256" key="3">
    <source>
        <dbReference type="ARBA" id="ARBA00030757"/>
    </source>
</evidence>
<keyword evidence="4" id="KW-0489">Methyltransferase</keyword>
<evidence type="ECO:0000256" key="2">
    <source>
        <dbReference type="ARBA" id="ARBA00013346"/>
    </source>
</evidence>
<keyword evidence="4" id="KW-0808">Transferase</keyword>
<dbReference type="CDD" id="cd02440">
    <property type="entry name" value="AdoMet_MTases"/>
    <property type="match status" value="1"/>
</dbReference>
<evidence type="ECO:0000256" key="1">
    <source>
        <dbReference type="ARBA" id="ARBA00005369"/>
    </source>
</evidence>
<dbReference type="AlphaFoldDB" id="A0A2W5A8P1"/>
<dbReference type="Proteomes" id="UP000249066">
    <property type="component" value="Unassembled WGS sequence"/>
</dbReference>
<name>A0A2W5A8P1_9SPHN</name>
<reference evidence="4 5" key="1">
    <citation type="submission" date="2017-08" db="EMBL/GenBank/DDBJ databases">
        <title>Infants hospitalized years apart are colonized by the same room-sourced microbial strains.</title>
        <authorList>
            <person name="Brooks B."/>
            <person name="Olm M.R."/>
            <person name="Firek B.A."/>
            <person name="Baker R."/>
            <person name="Thomas B.C."/>
            <person name="Morowitz M.J."/>
            <person name="Banfield J.F."/>
        </authorList>
    </citation>
    <scope>NUCLEOTIDE SEQUENCE [LARGE SCALE GENOMIC DNA]</scope>
    <source>
        <strain evidence="4">S2_018_000_R2_101</strain>
    </source>
</reference>
<dbReference type="InterPro" id="IPR029063">
    <property type="entry name" value="SAM-dependent_MTases_sf"/>
</dbReference>
<protein>
    <recommendedName>
        <fullName evidence="2">Protein-L-isoaspartate O-methyltransferase</fullName>
    </recommendedName>
    <alternativeName>
        <fullName evidence="3">Protein L-isoaspartyl methyltransferase</fullName>
    </alternativeName>
</protein>
<organism evidence="4 5">
    <name type="scientific">Sphingomonas sanxanigenens</name>
    <dbReference type="NCBI Taxonomy" id="397260"/>
    <lineage>
        <taxon>Bacteria</taxon>
        <taxon>Pseudomonadati</taxon>
        <taxon>Pseudomonadota</taxon>
        <taxon>Alphaproteobacteria</taxon>
        <taxon>Sphingomonadales</taxon>
        <taxon>Sphingomonadaceae</taxon>
        <taxon>Sphingomonas</taxon>
    </lineage>
</organism>
<accession>A0A2W5A8P1</accession>
<dbReference type="GO" id="GO:0005737">
    <property type="term" value="C:cytoplasm"/>
    <property type="evidence" value="ECO:0007669"/>
    <property type="project" value="TreeGrafter"/>
</dbReference>
<comment type="caution">
    <text evidence="4">The sequence shown here is derived from an EMBL/GenBank/DDBJ whole genome shotgun (WGS) entry which is preliminary data.</text>
</comment>
<dbReference type="PANTHER" id="PTHR11579:SF18">
    <property type="entry name" value="PROTEIN-L-ISOASPARTATE O-METHYLTRANSFERASE"/>
    <property type="match status" value="1"/>
</dbReference>
<dbReference type="EMBL" id="QFNN01000016">
    <property type="protein sequence ID" value="PZO91030.1"/>
    <property type="molecule type" value="Genomic_DNA"/>
</dbReference>
<sequence>MTEQNFETMRRAMVASQLRTNAVTDQRVVIAMNEVARETFVPSDRASIAYVDTPQPLGGGRALNAPMVVGRLLSEAEVAPTDKVLLIGAATGYTAALLARLAGHVVAVEADPSLAAQAKAALSDLSNVEVVEGALAAGHAAGAPYDVIFIDGAVEQIPESLTGQLAGGGRIVGAIADNGVTRLVMGRRAGAVLGLDAFADIEVTALPGFERPKPFIF</sequence>
<evidence type="ECO:0000313" key="5">
    <source>
        <dbReference type="Proteomes" id="UP000249066"/>
    </source>
</evidence>
<proteinExistence type="inferred from homology"/>
<evidence type="ECO:0000313" key="4">
    <source>
        <dbReference type="EMBL" id="PZO91030.1"/>
    </source>
</evidence>
<dbReference type="InterPro" id="IPR000682">
    <property type="entry name" value="PCMT"/>
</dbReference>